<evidence type="ECO:0000313" key="1">
    <source>
        <dbReference type="EMBL" id="HIZ15193.1"/>
    </source>
</evidence>
<dbReference type="GO" id="GO:0003677">
    <property type="term" value="F:DNA binding"/>
    <property type="evidence" value="ECO:0007669"/>
    <property type="project" value="UniProtKB-KW"/>
</dbReference>
<gene>
    <name evidence="1" type="ORF">H9816_04715</name>
</gene>
<dbReference type="EMBL" id="DXCC01000015">
    <property type="protein sequence ID" value="HIZ15193.1"/>
    <property type="molecule type" value="Genomic_DNA"/>
</dbReference>
<protein>
    <submittedName>
        <fullName evidence="1">LacI family DNA-binding transcriptional regulator</fullName>
    </submittedName>
</protein>
<reference evidence="1" key="1">
    <citation type="journal article" date="2021" name="PeerJ">
        <title>Extensive microbial diversity within the chicken gut microbiome revealed by metagenomics and culture.</title>
        <authorList>
            <person name="Gilroy R."/>
            <person name="Ravi A."/>
            <person name="Getino M."/>
            <person name="Pursley I."/>
            <person name="Horton D.L."/>
            <person name="Alikhan N.F."/>
            <person name="Baker D."/>
            <person name="Gharbi K."/>
            <person name="Hall N."/>
            <person name="Watson M."/>
            <person name="Adriaenssens E.M."/>
            <person name="Foster-Nyarko E."/>
            <person name="Jarju S."/>
            <person name="Secka A."/>
            <person name="Antonio M."/>
            <person name="Oren A."/>
            <person name="Chaudhuri R.R."/>
            <person name="La Ragione R."/>
            <person name="Hildebrand F."/>
            <person name="Pallen M.J."/>
        </authorList>
    </citation>
    <scope>NUCLEOTIDE SEQUENCE</scope>
    <source>
        <strain evidence="1">ChiHjej11B10-19426</strain>
    </source>
</reference>
<dbReference type="AlphaFoldDB" id="A0A9D2IL68"/>
<comment type="caution">
    <text evidence="1">The sequence shown here is derived from an EMBL/GenBank/DDBJ whole genome shotgun (WGS) entry which is preliminary data.</text>
</comment>
<name>A0A9D2IL68_9BACT</name>
<reference evidence="1" key="2">
    <citation type="submission" date="2021-04" db="EMBL/GenBank/DDBJ databases">
        <authorList>
            <person name="Gilroy R."/>
        </authorList>
    </citation>
    <scope>NUCLEOTIDE SEQUENCE</scope>
    <source>
        <strain evidence="1">ChiHjej11B10-19426</strain>
    </source>
</reference>
<proteinExistence type="predicted"/>
<accession>A0A9D2IL68</accession>
<dbReference type="Proteomes" id="UP000824014">
    <property type="component" value="Unassembled WGS sequence"/>
</dbReference>
<dbReference type="Gene3D" id="1.10.260.40">
    <property type="entry name" value="lambda repressor-like DNA-binding domains"/>
    <property type="match status" value="1"/>
</dbReference>
<dbReference type="InterPro" id="IPR010982">
    <property type="entry name" value="Lambda_DNA-bd_dom_sf"/>
</dbReference>
<keyword evidence="1" id="KW-0238">DNA-binding</keyword>
<sequence length="65" mass="7537">MERQERIAQIRKQLRNGDINRIAKRAGVSREWVSRVLQNRVVSEPVLKAAEAMLAERQSRPSEHS</sequence>
<evidence type="ECO:0000313" key="2">
    <source>
        <dbReference type="Proteomes" id="UP000824014"/>
    </source>
</evidence>
<organism evidence="1 2">
    <name type="scientific">Candidatus Tidjanibacter faecipullorum</name>
    <dbReference type="NCBI Taxonomy" id="2838766"/>
    <lineage>
        <taxon>Bacteria</taxon>
        <taxon>Pseudomonadati</taxon>
        <taxon>Bacteroidota</taxon>
        <taxon>Bacteroidia</taxon>
        <taxon>Bacteroidales</taxon>
        <taxon>Rikenellaceae</taxon>
        <taxon>Tidjanibacter</taxon>
    </lineage>
</organism>